<dbReference type="Pfam" id="PF00098">
    <property type="entry name" value="zf-CCHC"/>
    <property type="match status" value="1"/>
</dbReference>
<protein>
    <submittedName>
        <fullName evidence="4">Putative secreted protein</fullName>
    </submittedName>
</protein>
<dbReference type="GO" id="GO:0008270">
    <property type="term" value="F:zinc ion binding"/>
    <property type="evidence" value="ECO:0007669"/>
    <property type="project" value="UniProtKB-KW"/>
</dbReference>
<dbReference type="InterPro" id="IPR001878">
    <property type="entry name" value="Znf_CCHC"/>
</dbReference>
<keyword evidence="1" id="KW-0863">Zinc-finger</keyword>
<sequence length="79" mass="8568">MDLVDRILVVGLLRVRLALAREKPHLKAKAGCFKCKKIGHLARDCQSDGAKEHMNNETPAKDLAGAIVESTLSPSSSRT</sequence>
<feature type="domain" description="CCHC-type" evidence="3">
    <location>
        <begin position="32"/>
        <end position="47"/>
    </location>
</feature>
<dbReference type="AlphaFoldDB" id="A0A2M4B368"/>
<dbReference type="EMBL" id="GGFK01014162">
    <property type="protein sequence ID" value="MBW47483.1"/>
    <property type="molecule type" value="Transcribed_RNA"/>
</dbReference>
<dbReference type="GO" id="GO:0003676">
    <property type="term" value="F:nucleic acid binding"/>
    <property type="evidence" value="ECO:0007669"/>
    <property type="project" value="InterPro"/>
</dbReference>
<accession>A0A2M4B368</accession>
<evidence type="ECO:0000256" key="1">
    <source>
        <dbReference type="PROSITE-ProRule" id="PRU00047"/>
    </source>
</evidence>
<keyword evidence="1" id="KW-0862">Zinc</keyword>
<dbReference type="PROSITE" id="PS50158">
    <property type="entry name" value="ZF_CCHC"/>
    <property type="match status" value="1"/>
</dbReference>
<organism evidence="4">
    <name type="scientific">Anopheles triannulatus</name>
    <dbReference type="NCBI Taxonomy" id="58253"/>
    <lineage>
        <taxon>Eukaryota</taxon>
        <taxon>Metazoa</taxon>
        <taxon>Ecdysozoa</taxon>
        <taxon>Arthropoda</taxon>
        <taxon>Hexapoda</taxon>
        <taxon>Insecta</taxon>
        <taxon>Pterygota</taxon>
        <taxon>Neoptera</taxon>
        <taxon>Endopterygota</taxon>
        <taxon>Diptera</taxon>
        <taxon>Nematocera</taxon>
        <taxon>Culicoidea</taxon>
        <taxon>Culicidae</taxon>
        <taxon>Anophelinae</taxon>
        <taxon>Anopheles</taxon>
    </lineage>
</organism>
<dbReference type="SUPFAM" id="SSF57756">
    <property type="entry name" value="Retrovirus zinc finger-like domains"/>
    <property type="match status" value="1"/>
</dbReference>
<dbReference type="InterPro" id="IPR036875">
    <property type="entry name" value="Znf_CCHC_sf"/>
</dbReference>
<dbReference type="Gene3D" id="4.10.60.10">
    <property type="entry name" value="Zinc finger, CCHC-type"/>
    <property type="match status" value="1"/>
</dbReference>
<feature type="compositionally biased region" description="Polar residues" evidence="2">
    <location>
        <begin position="70"/>
        <end position="79"/>
    </location>
</feature>
<reference evidence="4" key="1">
    <citation type="submission" date="2018-01" db="EMBL/GenBank/DDBJ databases">
        <title>An insight into the sialome of Amazonian anophelines.</title>
        <authorList>
            <person name="Ribeiro J.M."/>
            <person name="Scarpassa V."/>
            <person name="Calvo E."/>
        </authorList>
    </citation>
    <scope>NUCLEOTIDE SEQUENCE</scope>
    <source>
        <tissue evidence="4">Salivary glands</tissue>
    </source>
</reference>
<evidence type="ECO:0000256" key="2">
    <source>
        <dbReference type="SAM" id="MobiDB-lite"/>
    </source>
</evidence>
<keyword evidence="1" id="KW-0479">Metal-binding</keyword>
<name>A0A2M4B368_9DIPT</name>
<proteinExistence type="predicted"/>
<evidence type="ECO:0000313" key="4">
    <source>
        <dbReference type="EMBL" id="MBW47483.1"/>
    </source>
</evidence>
<feature type="region of interest" description="Disordered" evidence="2">
    <location>
        <begin position="49"/>
        <end position="79"/>
    </location>
</feature>
<evidence type="ECO:0000259" key="3">
    <source>
        <dbReference type="PROSITE" id="PS50158"/>
    </source>
</evidence>
<dbReference type="SMART" id="SM00343">
    <property type="entry name" value="ZnF_C2HC"/>
    <property type="match status" value="1"/>
</dbReference>